<evidence type="ECO:0000256" key="2">
    <source>
        <dbReference type="ARBA" id="ARBA00022723"/>
    </source>
</evidence>
<protein>
    <submittedName>
        <fullName evidence="4">Uncharacterized protein</fullName>
    </submittedName>
</protein>
<evidence type="ECO:0000313" key="5">
    <source>
        <dbReference type="Proteomes" id="UP000250321"/>
    </source>
</evidence>
<sequence length="56" mass="6353">MFGMTTIELVLANLVHKFDWALPCEARAEDMNMTECTGPVIHRQVPLLAVPKLRPF</sequence>
<comment type="similarity">
    <text evidence="1">Belongs to the cytochrome P450 family.</text>
</comment>
<dbReference type="EMBL" id="PJQY01000168">
    <property type="protein sequence ID" value="PQQ16974.1"/>
    <property type="molecule type" value="Genomic_DNA"/>
</dbReference>
<dbReference type="InterPro" id="IPR036396">
    <property type="entry name" value="Cyt_P450_sf"/>
</dbReference>
<keyword evidence="3" id="KW-0408">Iron</keyword>
<dbReference type="Proteomes" id="UP000250321">
    <property type="component" value="Unassembled WGS sequence"/>
</dbReference>
<organism evidence="4 5">
    <name type="scientific">Prunus yedoensis var. nudiflora</name>
    <dbReference type="NCBI Taxonomy" id="2094558"/>
    <lineage>
        <taxon>Eukaryota</taxon>
        <taxon>Viridiplantae</taxon>
        <taxon>Streptophyta</taxon>
        <taxon>Embryophyta</taxon>
        <taxon>Tracheophyta</taxon>
        <taxon>Spermatophyta</taxon>
        <taxon>Magnoliopsida</taxon>
        <taxon>eudicotyledons</taxon>
        <taxon>Gunneridae</taxon>
        <taxon>Pentapetalae</taxon>
        <taxon>rosids</taxon>
        <taxon>fabids</taxon>
        <taxon>Rosales</taxon>
        <taxon>Rosaceae</taxon>
        <taxon>Amygdaloideae</taxon>
        <taxon>Amygdaleae</taxon>
        <taxon>Prunus</taxon>
    </lineage>
</organism>
<gene>
    <name evidence="4" type="ORF">Pyn_02826</name>
</gene>
<name>A0A314ZHJ3_PRUYE</name>
<reference evidence="4 5" key="1">
    <citation type="submission" date="2018-02" db="EMBL/GenBank/DDBJ databases">
        <title>Draft genome of wild Prunus yedoensis var. nudiflora.</title>
        <authorList>
            <person name="Baek S."/>
            <person name="Kim J.-H."/>
            <person name="Choi K."/>
            <person name="Kim G.-B."/>
            <person name="Cho A."/>
            <person name="Jang H."/>
            <person name="Shin C.-H."/>
            <person name="Yu H.-J."/>
            <person name="Mun J.-H."/>
        </authorList>
    </citation>
    <scope>NUCLEOTIDE SEQUENCE [LARGE SCALE GENOMIC DNA]</scope>
    <source>
        <strain evidence="5">cv. Jeju island</strain>
        <tissue evidence="4">Leaf</tissue>
    </source>
</reference>
<dbReference type="PANTHER" id="PTHR47955:SF15">
    <property type="entry name" value="CYTOCHROME P450 71A2-LIKE"/>
    <property type="match status" value="1"/>
</dbReference>
<dbReference type="GO" id="GO:0020037">
    <property type="term" value="F:heme binding"/>
    <property type="evidence" value="ECO:0007669"/>
    <property type="project" value="InterPro"/>
</dbReference>
<keyword evidence="5" id="KW-1185">Reference proteome</keyword>
<comment type="caution">
    <text evidence="4">The sequence shown here is derived from an EMBL/GenBank/DDBJ whole genome shotgun (WGS) entry which is preliminary data.</text>
</comment>
<dbReference type="OrthoDB" id="1747570at2759"/>
<accession>A0A314ZHJ3</accession>
<dbReference type="GO" id="GO:0005506">
    <property type="term" value="F:iron ion binding"/>
    <property type="evidence" value="ECO:0007669"/>
    <property type="project" value="InterPro"/>
</dbReference>
<evidence type="ECO:0000256" key="1">
    <source>
        <dbReference type="ARBA" id="ARBA00010617"/>
    </source>
</evidence>
<dbReference type="GO" id="GO:0004497">
    <property type="term" value="F:monooxygenase activity"/>
    <property type="evidence" value="ECO:0007669"/>
    <property type="project" value="InterPro"/>
</dbReference>
<dbReference type="AlphaFoldDB" id="A0A314ZHJ3"/>
<proteinExistence type="inferred from homology"/>
<dbReference type="SUPFAM" id="SSF48264">
    <property type="entry name" value="Cytochrome P450"/>
    <property type="match status" value="1"/>
</dbReference>
<dbReference type="PANTHER" id="PTHR47955">
    <property type="entry name" value="CYTOCHROME P450 FAMILY 71 PROTEIN"/>
    <property type="match status" value="1"/>
</dbReference>
<keyword evidence="2" id="KW-0479">Metal-binding</keyword>
<evidence type="ECO:0000313" key="4">
    <source>
        <dbReference type="EMBL" id="PQQ16974.1"/>
    </source>
</evidence>
<dbReference type="STRING" id="2094558.A0A314ZHJ3"/>
<evidence type="ECO:0000256" key="3">
    <source>
        <dbReference type="ARBA" id="ARBA00023004"/>
    </source>
</evidence>
<dbReference type="GO" id="GO:0016705">
    <property type="term" value="F:oxidoreductase activity, acting on paired donors, with incorporation or reduction of molecular oxygen"/>
    <property type="evidence" value="ECO:0007669"/>
    <property type="project" value="InterPro"/>
</dbReference>